<dbReference type="InterPro" id="IPR047565">
    <property type="entry name" value="Alpha-macroglob_thiol-ester_cl"/>
</dbReference>
<protein>
    <submittedName>
        <fullName evidence="5">CD109</fullName>
    </submittedName>
</protein>
<dbReference type="OrthoDB" id="9998011at2759"/>
<dbReference type="PROSITE" id="PS00477">
    <property type="entry name" value="ALPHA_2_MACROGLOBULIN"/>
    <property type="match status" value="1"/>
</dbReference>
<dbReference type="InterPro" id="IPR008930">
    <property type="entry name" value="Terpenoid_cyclase/PrenylTrfase"/>
</dbReference>
<dbReference type="InterPro" id="IPR011626">
    <property type="entry name" value="Alpha-macroglobulin_TED"/>
</dbReference>
<dbReference type="AlphaFoldDB" id="A0A7J7JNN0"/>
<keyword evidence="2" id="KW-0882">Thioester bond</keyword>
<reference evidence="5" key="1">
    <citation type="submission" date="2020-06" db="EMBL/GenBank/DDBJ databases">
        <title>Draft genome of Bugula neritina, a colonial animal packing powerful symbionts and potential medicines.</title>
        <authorList>
            <person name="Rayko M."/>
        </authorList>
    </citation>
    <scope>NUCLEOTIDE SEQUENCE [LARGE SCALE GENOMIC DNA]</scope>
    <source>
        <strain evidence="5">Kwan_BN1</strain>
    </source>
</reference>
<dbReference type="SUPFAM" id="SSF48239">
    <property type="entry name" value="Terpenoid cyclases/Protein prenyltransferases"/>
    <property type="match status" value="1"/>
</dbReference>
<dbReference type="Proteomes" id="UP000593567">
    <property type="component" value="Unassembled WGS sequence"/>
</dbReference>
<dbReference type="SMART" id="SM01419">
    <property type="entry name" value="Thiol-ester_cl"/>
    <property type="match status" value="1"/>
</dbReference>
<organism evidence="5 6">
    <name type="scientific">Bugula neritina</name>
    <name type="common">Brown bryozoan</name>
    <name type="synonym">Sertularia neritina</name>
    <dbReference type="NCBI Taxonomy" id="10212"/>
    <lineage>
        <taxon>Eukaryota</taxon>
        <taxon>Metazoa</taxon>
        <taxon>Spiralia</taxon>
        <taxon>Lophotrochozoa</taxon>
        <taxon>Bryozoa</taxon>
        <taxon>Gymnolaemata</taxon>
        <taxon>Cheilostomatida</taxon>
        <taxon>Flustrina</taxon>
        <taxon>Buguloidea</taxon>
        <taxon>Bugulidae</taxon>
        <taxon>Bugula</taxon>
    </lineage>
</organism>
<dbReference type="GO" id="GO:0005615">
    <property type="term" value="C:extracellular space"/>
    <property type="evidence" value="ECO:0007669"/>
    <property type="project" value="InterPro"/>
</dbReference>
<dbReference type="InterPro" id="IPR050473">
    <property type="entry name" value="A2M/Complement_sys"/>
</dbReference>
<keyword evidence="3" id="KW-1015">Disulfide bond</keyword>
<dbReference type="Gene3D" id="1.50.10.20">
    <property type="match status" value="1"/>
</dbReference>
<evidence type="ECO:0000313" key="6">
    <source>
        <dbReference type="Proteomes" id="UP000593567"/>
    </source>
</evidence>
<evidence type="ECO:0000256" key="2">
    <source>
        <dbReference type="ARBA" id="ARBA00022966"/>
    </source>
</evidence>
<dbReference type="PANTHER" id="PTHR11412">
    <property type="entry name" value="MACROGLOBULIN / COMPLEMENT"/>
    <property type="match status" value="1"/>
</dbReference>
<sequence>MRVQVTAVTAGAADAVQRDLLVEAEGVEREYNQAVLIDLKDTNTFQKTVSIDFPPDVVSDSPRVEFSVIGDIMGPSINGLDKLIKMPYGCGEQNMLNFAPTIFVTEYLTQTNQLTSDLESKSVGFMEKGYQRELTYQRKDGSFSAFGQRDPSGSMWLTAFVAKSFQQARNFIYVDEETILRAVDWIIVRQNKDGSFPEPGRIIHKEMLGGGASSTTTLTAFVLIAISEVKLRSTEIAQDLPLLKLMLSDTSKVKPPLLVILTV</sequence>
<evidence type="ECO:0000256" key="3">
    <source>
        <dbReference type="ARBA" id="ARBA00023157"/>
    </source>
</evidence>
<evidence type="ECO:0000313" key="5">
    <source>
        <dbReference type="EMBL" id="KAF6027607.1"/>
    </source>
</evidence>
<gene>
    <name evidence="5" type="ORF">EB796_014086</name>
</gene>
<name>A0A7J7JNN0_BUGNE</name>
<dbReference type="EMBL" id="VXIV02002063">
    <property type="protein sequence ID" value="KAF6027607.1"/>
    <property type="molecule type" value="Genomic_DNA"/>
</dbReference>
<comment type="caution">
    <text evidence="5">The sequence shown here is derived from an EMBL/GenBank/DDBJ whole genome shotgun (WGS) entry which is preliminary data.</text>
</comment>
<dbReference type="InterPro" id="IPR019742">
    <property type="entry name" value="MacrogloblnA2_CS"/>
</dbReference>
<dbReference type="PANTHER" id="PTHR11412:SF136">
    <property type="entry name" value="CD109 ANTIGEN"/>
    <property type="match status" value="1"/>
</dbReference>
<evidence type="ECO:0000256" key="1">
    <source>
        <dbReference type="ARBA" id="ARBA00022729"/>
    </source>
</evidence>
<feature type="domain" description="Alpha-macroglobulin-like TED" evidence="4">
    <location>
        <begin position="66"/>
        <end position="230"/>
    </location>
</feature>
<dbReference type="Pfam" id="PF07678">
    <property type="entry name" value="TED_complement"/>
    <property type="match status" value="1"/>
</dbReference>
<accession>A0A7J7JNN0</accession>
<keyword evidence="6" id="KW-1185">Reference proteome</keyword>
<proteinExistence type="predicted"/>
<evidence type="ECO:0000259" key="4">
    <source>
        <dbReference type="Pfam" id="PF07678"/>
    </source>
</evidence>
<keyword evidence="1" id="KW-0732">Signal</keyword>